<feature type="domain" description="SnoaL-like" evidence="1">
    <location>
        <begin position="62"/>
        <end position="169"/>
    </location>
</feature>
<name>A0A7W7ZMK2_9BACT</name>
<proteinExistence type="predicted"/>
<evidence type="ECO:0000313" key="2">
    <source>
        <dbReference type="EMBL" id="MBB5062663.1"/>
    </source>
</evidence>
<evidence type="ECO:0000313" key="3">
    <source>
        <dbReference type="Proteomes" id="UP000584867"/>
    </source>
</evidence>
<dbReference type="Proteomes" id="UP000584867">
    <property type="component" value="Unassembled WGS sequence"/>
</dbReference>
<protein>
    <recommendedName>
        <fullName evidence="1">SnoaL-like domain-containing protein</fullName>
    </recommendedName>
</protein>
<dbReference type="RefSeq" id="WP_184253240.1">
    <property type="nucleotide sequence ID" value="NZ_JACHIO010000003.1"/>
</dbReference>
<dbReference type="Gene3D" id="3.10.450.50">
    <property type="match status" value="1"/>
</dbReference>
<comment type="caution">
    <text evidence="2">The sequence shown here is derived from an EMBL/GenBank/DDBJ whole genome shotgun (WGS) entry which is preliminary data.</text>
</comment>
<gene>
    <name evidence="2" type="ORF">HDF15_000993</name>
</gene>
<accession>A0A7W7ZMK2</accession>
<dbReference type="InterPro" id="IPR032710">
    <property type="entry name" value="NTF2-like_dom_sf"/>
</dbReference>
<organism evidence="2 3">
    <name type="scientific">Granulicella mallensis</name>
    <dbReference type="NCBI Taxonomy" id="940614"/>
    <lineage>
        <taxon>Bacteria</taxon>
        <taxon>Pseudomonadati</taxon>
        <taxon>Acidobacteriota</taxon>
        <taxon>Terriglobia</taxon>
        <taxon>Terriglobales</taxon>
        <taxon>Acidobacteriaceae</taxon>
        <taxon>Granulicella</taxon>
    </lineage>
</organism>
<dbReference type="PANTHER" id="PTHR41252">
    <property type="entry name" value="BLR2505 PROTEIN"/>
    <property type="match status" value="1"/>
</dbReference>
<dbReference type="EMBL" id="JACHIO010000003">
    <property type="protein sequence ID" value="MBB5062663.1"/>
    <property type="molecule type" value="Genomic_DNA"/>
</dbReference>
<evidence type="ECO:0000259" key="1">
    <source>
        <dbReference type="Pfam" id="PF12680"/>
    </source>
</evidence>
<dbReference type="InterPro" id="IPR037401">
    <property type="entry name" value="SnoaL-like"/>
</dbReference>
<reference evidence="2 3" key="1">
    <citation type="submission" date="2020-08" db="EMBL/GenBank/DDBJ databases">
        <title>Genomic Encyclopedia of Type Strains, Phase IV (KMG-V): Genome sequencing to study the core and pangenomes of soil and plant-associated prokaryotes.</title>
        <authorList>
            <person name="Whitman W."/>
        </authorList>
    </citation>
    <scope>NUCLEOTIDE SEQUENCE [LARGE SCALE GENOMIC DNA]</scope>
    <source>
        <strain evidence="2 3">X5P3</strain>
    </source>
</reference>
<dbReference type="SUPFAM" id="SSF54427">
    <property type="entry name" value="NTF2-like"/>
    <property type="match status" value="1"/>
</dbReference>
<sequence length="190" mass="20672">MKSKGSAHLHQEDKFMKRSYLKPIETFSVAAGLALLFMGTIGIAKAQSPQEGVTSNKKQVEAMLIAWKNGTGELLPLLDDNVRWTITGNSLGAGTTVGKPELVEKILNPFGARFASSANKFKPTTIRGIYGDGDTVIANFDGYGISNDGKPYSNSYVWILRMHGGKVVEATAFFDAVAFDDLWTRVKPQP</sequence>
<dbReference type="PANTHER" id="PTHR41252:SF1">
    <property type="entry name" value="BLR2505 PROTEIN"/>
    <property type="match status" value="1"/>
</dbReference>
<dbReference type="AlphaFoldDB" id="A0A7W7ZMK2"/>
<dbReference type="Pfam" id="PF12680">
    <property type="entry name" value="SnoaL_2"/>
    <property type="match status" value="1"/>
</dbReference>